<keyword evidence="2 10" id="KW-0813">Transport</keyword>
<dbReference type="Gene3D" id="2.170.130.10">
    <property type="entry name" value="TonB-dependent receptor, plug domain"/>
    <property type="match status" value="1"/>
</dbReference>
<comment type="similarity">
    <text evidence="10 11">Belongs to the TonB-dependent receptor family.</text>
</comment>
<dbReference type="InterPro" id="IPR037066">
    <property type="entry name" value="Plug_dom_sf"/>
</dbReference>
<evidence type="ECO:0000313" key="16">
    <source>
        <dbReference type="Proteomes" id="UP000002030"/>
    </source>
</evidence>
<evidence type="ECO:0000256" key="5">
    <source>
        <dbReference type="ARBA" id="ARBA00022729"/>
    </source>
</evidence>
<evidence type="ECO:0000256" key="11">
    <source>
        <dbReference type="RuleBase" id="RU003357"/>
    </source>
</evidence>
<dbReference type="SUPFAM" id="SSF56935">
    <property type="entry name" value="Porins"/>
    <property type="match status" value="1"/>
</dbReference>
<organism evidence="15 16">
    <name type="scientific">Thermanaerovibrio acidaminovorans (strain ATCC 49978 / DSM 6589 / Su883)</name>
    <name type="common">Selenomonas acidaminovorans</name>
    <dbReference type="NCBI Taxonomy" id="525903"/>
    <lineage>
        <taxon>Bacteria</taxon>
        <taxon>Thermotogati</taxon>
        <taxon>Synergistota</taxon>
        <taxon>Synergistia</taxon>
        <taxon>Synergistales</taxon>
        <taxon>Synergistaceae</taxon>
        <taxon>Thermanaerovibrio</taxon>
    </lineage>
</organism>
<keyword evidence="7 10" id="KW-0472">Membrane</keyword>
<evidence type="ECO:0000259" key="13">
    <source>
        <dbReference type="Pfam" id="PF00593"/>
    </source>
</evidence>
<accession>D1B6V4</accession>
<keyword evidence="6 11" id="KW-0798">TonB box</keyword>
<dbReference type="GO" id="GO:0009279">
    <property type="term" value="C:cell outer membrane"/>
    <property type="evidence" value="ECO:0007669"/>
    <property type="project" value="UniProtKB-SubCell"/>
</dbReference>
<reference evidence="15 16" key="1">
    <citation type="journal article" date="2009" name="Stand. Genomic Sci.">
        <title>Complete genome sequence of Thermanaerovibrio acidaminovorans type strain (Su883).</title>
        <authorList>
            <person name="Chovatia M."/>
            <person name="Sikorski J."/>
            <person name="Schroder M."/>
            <person name="Lapidus A."/>
            <person name="Nolan M."/>
            <person name="Tice H."/>
            <person name="Glavina Del Rio T."/>
            <person name="Copeland A."/>
            <person name="Cheng J.F."/>
            <person name="Lucas S."/>
            <person name="Chen F."/>
            <person name="Bruce D."/>
            <person name="Goodwin L."/>
            <person name="Pitluck S."/>
            <person name="Ivanova N."/>
            <person name="Mavromatis K."/>
            <person name="Ovchinnikova G."/>
            <person name="Pati A."/>
            <person name="Chen A."/>
            <person name="Palaniappan K."/>
            <person name="Land M."/>
            <person name="Hauser L."/>
            <person name="Chang Y.J."/>
            <person name="Jeffries C.D."/>
            <person name="Chain P."/>
            <person name="Saunders E."/>
            <person name="Detter J.C."/>
            <person name="Brettin T."/>
            <person name="Rohde M."/>
            <person name="Goker M."/>
            <person name="Spring S."/>
            <person name="Bristow J."/>
            <person name="Markowitz V."/>
            <person name="Hugenholtz P."/>
            <person name="Kyrpides N.C."/>
            <person name="Klenk H.P."/>
            <person name="Eisen J.A."/>
        </authorList>
    </citation>
    <scope>NUCLEOTIDE SEQUENCE [LARGE SCALE GENOMIC DNA]</scope>
    <source>
        <strain evidence="16">ATCC 49978 / DSM 6589 / Su883</strain>
    </source>
</reference>
<evidence type="ECO:0000256" key="9">
    <source>
        <dbReference type="ARBA" id="ARBA00023237"/>
    </source>
</evidence>
<evidence type="ECO:0000256" key="12">
    <source>
        <dbReference type="SAM" id="SignalP"/>
    </source>
</evidence>
<keyword evidence="5 12" id="KW-0732">Signal</keyword>
<proteinExistence type="inferred from homology"/>
<dbReference type="eggNOG" id="COG4206">
    <property type="taxonomic scope" value="Bacteria"/>
</dbReference>
<evidence type="ECO:0000256" key="4">
    <source>
        <dbReference type="ARBA" id="ARBA00022692"/>
    </source>
</evidence>
<evidence type="ECO:0000256" key="6">
    <source>
        <dbReference type="ARBA" id="ARBA00023077"/>
    </source>
</evidence>
<dbReference type="EnsemblBacteria" id="ACZ19745">
    <property type="protein sequence ID" value="ACZ19745"/>
    <property type="gene ID" value="Taci_1524"/>
</dbReference>
<evidence type="ECO:0000256" key="2">
    <source>
        <dbReference type="ARBA" id="ARBA00022448"/>
    </source>
</evidence>
<dbReference type="Gene3D" id="2.40.170.20">
    <property type="entry name" value="TonB-dependent receptor, beta-barrel domain"/>
    <property type="match status" value="1"/>
</dbReference>
<dbReference type="GO" id="GO:0044718">
    <property type="term" value="P:siderophore transmembrane transport"/>
    <property type="evidence" value="ECO:0007669"/>
    <property type="project" value="TreeGrafter"/>
</dbReference>
<dbReference type="GO" id="GO:0015344">
    <property type="term" value="F:siderophore uptake transmembrane transporter activity"/>
    <property type="evidence" value="ECO:0007669"/>
    <property type="project" value="TreeGrafter"/>
</dbReference>
<protein>
    <submittedName>
        <fullName evidence="15">TonB-dependent receptor plug</fullName>
    </submittedName>
</protein>
<gene>
    <name evidence="15" type="ordered locus">Taci_1524</name>
</gene>
<dbReference type="PATRIC" id="fig|525903.6.peg.1520"/>
<dbReference type="Proteomes" id="UP000002030">
    <property type="component" value="Chromosome"/>
</dbReference>
<feature type="domain" description="TonB-dependent receptor-like beta-barrel" evidence="13">
    <location>
        <begin position="176"/>
        <end position="578"/>
    </location>
</feature>
<evidence type="ECO:0000259" key="14">
    <source>
        <dbReference type="Pfam" id="PF07715"/>
    </source>
</evidence>
<dbReference type="AlphaFoldDB" id="D1B6V4"/>
<name>D1B6V4_THEAS</name>
<feature type="chain" id="PRO_5003020840" evidence="12">
    <location>
        <begin position="19"/>
        <end position="605"/>
    </location>
</feature>
<keyword evidence="16" id="KW-1185">Reference proteome</keyword>
<dbReference type="InterPro" id="IPR000531">
    <property type="entry name" value="Beta-barrel_TonB"/>
</dbReference>
<evidence type="ECO:0000256" key="3">
    <source>
        <dbReference type="ARBA" id="ARBA00022452"/>
    </source>
</evidence>
<feature type="domain" description="TonB-dependent receptor plug" evidence="14">
    <location>
        <begin position="35"/>
        <end position="147"/>
    </location>
</feature>
<dbReference type="InterPro" id="IPR039426">
    <property type="entry name" value="TonB-dep_rcpt-like"/>
</dbReference>
<dbReference type="PANTHER" id="PTHR30069:SF29">
    <property type="entry name" value="HEMOGLOBIN AND HEMOGLOBIN-HAPTOGLOBIN-BINDING PROTEIN 1-RELATED"/>
    <property type="match status" value="1"/>
</dbReference>
<dbReference type="InterPro" id="IPR012910">
    <property type="entry name" value="Plug_dom"/>
</dbReference>
<evidence type="ECO:0000313" key="15">
    <source>
        <dbReference type="EMBL" id="ACZ19745.1"/>
    </source>
</evidence>
<dbReference type="HOGENOM" id="CLU_008287_18_0_0"/>
<dbReference type="STRING" id="525903.Taci_1524"/>
<evidence type="ECO:0000256" key="8">
    <source>
        <dbReference type="ARBA" id="ARBA00023170"/>
    </source>
</evidence>
<dbReference type="KEGG" id="tai:Taci_1524"/>
<feature type="signal peptide" evidence="12">
    <location>
        <begin position="1"/>
        <end position="18"/>
    </location>
</feature>
<sequence length="605" mass="67561">MWLFVVLGLAALGGPAFGADEPVVEVLGSRVSSMEDLPAMVHRVTSDDIRRSGARNLQEVLDLLPGVNGLVSGAGMAQSKGISVRGMTTEVLLLVDGVPFMTSSYGTGAVLGAPFDLRTVPLSSIERVEVLKGASSALYGSHGLGGVINVVTRKGAAPAGFSLTGGSDGYLSGTVWASGGDRVTATVRYSREEEGQRRIRRRTNGLYDRSDDYRANHYGLDLKGDGWTFKASLGDYSSRWTYDGDLNRQENDYGRYVLELPVPGDLSLKAYYGSNFKRVFDSSGRSEYQDSNLGLALDGRGKWGSNLLAYGIELRRDSSDSRNFENPFGNNDPYDLKRDGLSLYGETSFPLGELTGLLGLRYERWDVERGDDYSELNPKVSLSYEDPSGRLWYLSAGRAFVMPSFFQIYMPMRSWGIPNYQLRPEKGWSYEAGVRSAAGWSFNLFYTDLDDRIAYQSDPITWIGQYVNLERYRAYGVEAEWVLRLSEGLTYRQGLSWAYGEERASGQWTRSGDPRWKSVSTLEWTRGPWRASVTGRFYGDRAIRDNTNHYSEEDIFLVDLNLSRSLGEMELTLGGRNVFGREFFVDRSGYVTPERTWYLTLSGRI</sequence>
<dbReference type="PROSITE" id="PS52016">
    <property type="entry name" value="TONB_DEPENDENT_REC_3"/>
    <property type="match status" value="1"/>
</dbReference>
<dbReference type="RefSeq" id="WP_012870254.1">
    <property type="nucleotide sequence ID" value="NC_013522.1"/>
</dbReference>
<evidence type="ECO:0000256" key="10">
    <source>
        <dbReference type="PROSITE-ProRule" id="PRU01360"/>
    </source>
</evidence>
<evidence type="ECO:0000256" key="7">
    <source>
        <dbReference type="ARBA" id="ARBA00023136"/>
    </source>
</evidence>
<comment type="subcellular location">
    <subcellularLocation>
        <location evidence="1 10">Cell outer membrane</location>
        <topology evidence="1 10">Multi-pass membrane protein</topology>
    </subcellularLocation>
</comment>
<dbReference type="Pfam" id="PF07715">
    <property type="entry name" value="Plug"/>
    <property type="match status" value="1"/>
</dbReference>
<dbReference type="InterPro" id="IPR036942">
    <property type="entry name" value="Beta-barrel_TonB_sf"/>
</dbReference>
<dbReference type="EMBL" id="CP001818">
    <property type="protein sequence ID" value="ACZ19745.1"/>
    <property type="molecule type" value="Genomic_DNA"/>
</dbReference>
<dbReference type="OrthoDB" id="1631017at2"/>
<keyword evidence="3 10" id="KW-1134">Transmembrane beta strand</keyword>
<keyword evidence="4 10" id="KW-0812">Transmembrane</keyword>
<dbReference type="Pfam" id="PF00593">
    <property type="entry name" value="TonB_dep_Rec_b-barrel"/>
    <property type="match status" value="1"/>
</dbReference>
<evidence type="ECO:0000256" key="1">
    <source>
        <dbReference type="ARBA" id="ARBA00004571"/>
    </source>
</evidence>
<keyword evidence="9 10" id="KW-0998">Cell outer membrane</keyword>
<keyword evidence="8 15" id="KW-0675">Receptor</keyword>
<dbReference type="PANTHER" id="PTHR30069">
    <property type="entry name" value="TONB-DEPENDENT OUTER MEMBRANE RECEPTOR"/>
    <property type="match status" value="1"/>
</dbReference>